<dbReference type="GO" id="GO:0043215">
    <property type="term" value="P:daunorubicin transport"/>
    <property type="evidence" value="ECO:0007669"/>
    <property type="project" value="InterPro"/>
</dbReference>
<evidence type="ECO:0000313" key="6">
    <source>
        <dbReference type="EMBL" id="KAB2954551.1"/>
    </source>
</evidence>
<dbReference type="GO" id="GO:0005886">
    <property type="term" value="C:plasma membrane"/>
    <property type="evidence" value="ECO:0007669"/>
    <property type="project" value="UniProtKB-SubCell"/>
</dbReference>
<gene>
    <name evidence="6" type="ORF">F9B85_02430</name>
</gene>
<protein>
    <submittedName>
        <fullName evidence="6">ATP-binding cassette domain-containing protein</fullName>
    </submittedName>
</protein>
<dbReference type="Gene3D" id="3.40.50.300">
    <property type="entry name" value="P-loop containing nucleotide triphosphate hydrolases"/>
    <property type="match status" value="1"/>
</dbReference>
<dbReference type="Proteomes" id="UP000468766">
    <property type="component" value="Unassembled WGS sequence"/>
</dbReference>
<dbReference type="InterPro" id="IPR005894">
    <property type="entry name" value="DrrA"/>
</dbReference>
<dbReference type="EMBL" id="WBXO01000001">
    <property type="protein sequence ID" value="KAB2954551.1"/>
    <property type="molecule type" value="Genomic_DNA"/>
</dbReference>
<dbReference type="GO" id="GO:0005524">
    <property type="term" value="F:ATP binding"/>
    <property type="evidence" value="ECO:0007669"/>
    <property type="project" value="UniProtKB-KW"/>
</dbReference>
<evidence type="ECO:0000256" key="3">
    <source>
        <dbReference type="ARBA" id="ARBA00022840"/>
    </source>
</evidence>
<feature type="domain" description="ABC transporter" evidence="5">
    <location>
        <begin position="4"/>
        <end position="234"/>
    </location>
</feature>
<comment type="subcellular location">
    <subcellularLocation>
        <location evidence="1">Cell membrane</location>
        <topology evidence="1">Peripheral membrane protein</topology>
        <orientation evidence="1">Cytoplasmic side</orientation>
    </subcellularLocation>
</comment>
<evidence type="ECO:0000256" key="2">
    <source>
        <dbReference type="ARBA" id="ARBA00022741"/>
    </source>
</evidence>
<evidence type="ECO:0000256" key="4">
    <source>
        <dbReference type="ARBA" id="ARBA00049985"/>
    </source>
</evidence>
<dbReference type="AlphaFoldDB" id="A0A6I0F3L4"/>
<dbReference type="Pfam" id="PF00005">
    <property type="entry name" value="ABC_tran"/>
    <property type="match status" value="1"/>
</dbReference>
<dbReference type="PROSITE" id="PS50893">
    <property type="entry name" value="ABC_TRANSPORTER_2"/>
    <property type="match status" value="1"/>
</dbReference>
<dbReference type="SMART" id="SM00382">
    <property type="entry name" value="AAA"/>
    <property type="match status" value="1"/>
</dbReference>
<dbReference type="PROSITE" id="PS00211">
    <property type="entry name" value="ABC_TRANSPORTER_1"/>
    <property type="match status" value="1"/>
</dbReference>
<dbReference type="PANTHER" id="PTHR43582">
    <property type="entry name" value="LINEARMYCIN RESISTANCE ATP-BINDING PROTEIN LNRL"/>
    <property type="match status" value="1"/>
</dbReference>
<comment type="similarity">
    <text evidence="4">Belongs to the ABC transporter superfamily. Drug exporter-1 (DrugE1) (TC 3.A.1.105) family.</text>
</comment>
<dbReference type="InterPro" id="IPR017871">
    <property type="entry name" value="ABC_transporter-like_CS"/>
</dbReference>
<name>A0A6I0F3L4_9FIRM</name>
<proteinExistence type="inferred from homology"/>
<evidence type="ECO:0000313" key="7">
    <source>
        <dbReference type="Proteomes" id="UP000468766"/>
    </source>
</evidence>
<organism evidence="6 7">
    <name type="scientific">Heliorestis acidaminivorans</name>
    <dbReference type="NCBI Taxonomy" id="553427"/>
    <lineage>
        <taxon>Bacteria</taxon>
        <taxon>Bacillati</taxon>
        <taxon>Bacillota</taxon>
        <taxon>Clostridia</taxon>
        <taxon>Eubacteriales</taxon>
        <taxon>Heliobacteriaceae</taxon>
        <taxon>Heliorestis</taxon>
    </lineage>
</organism>
<sequence length="326" mass="36958">MTILHVEDIVKKYGDFQAVKGISFAVEKGEIFGFLGPNGAGKSTTIKILCTLLSLTSGKAVLNGFDVSKETLKVRQSIGLVFQDYSLDDRLTAEENLYFHGMLYNVPRELLRERMEQVLKMVDLIERKDDQVRKFSGGMKRRLEIARGLLHHPKVLFLDEPTIGLDPQTRRAIWNHVINLRDEFGLTVFMTTHYMEEAEHCDRIAIIDHGEIVALDSPVSLKAQVGGDIITVKTNQNEEIAKLIQERYNLESKLEGEFLRLEVQDGSSFVPQIVADFPGAILSIHVHEPTLDDVFLKLTGRAIRDELISEADRAKQKVRSFRKGKR</sequence>
<keyword evidence="3 6" id="KW-0067">ATP-binding</keyword>
<dbReference type="GO" id="GO:0016887">
    <property type="term" value="F:ATP hydrolysis activity"/>
    <property type="evidence" value="ECO:0007669"/>
    <property type="project" value="InterPro"/>
</dbReference>
<keyword evidence="7" id="KW-1185">Reference proteome</keyword>
<reference evidence="6 7" key="1">
    <citation type="submission" date="2019-10" db="EMBL/GenBank/DDBJ databases">
        <title>Whole-genome sequence of the extremophile Heliorestis acidaminivorans DSM 24790.</title>
        <authorList>
            <person name="Kyndt J.A."/>
            <person name="Meyer T.E."/>
        </authorList>
    </citation>
    <scope>NUCLEOTIDE SEQUENCE [LARGE SCALE GENOMIC DNA]</scope>
    <source>
        <strain evidence="6 7">DSM 24790</strain>
    </source>
</reference>
<comment type="caution">
    <text evidence="6">The sequence shown here is derived from an EMBL/GenBank/DDBJ whole genome shotgun (WGS) entry which is preliminary data.</text>
</comment>
<dbReference type="InterPro" id="IPR027417">
    <property type="entry name" value="P-loop_NTPase"/>
</dbReference>
<dbReference type="NCBIfam" id="TIGR01188">
    <property type="entry name" value="drrA"/>
    <property type="match status" value="1"/>
</dbReference>
<dbReference type="GO" id="GO:1900753">
    <property type="term" value="P:doxorubicin transport"/>
    <property type="evidence" value="ECO:0007669"/>
    <property type="project" value="InterPro"/>
</dbReference>
<accession>A0A6I0F3L4</accession>
<evidence type="ECO:0000256" key="1">
    <source>
        <dbReference type="ARBA" id="ARBA00004413"/>
    </source>
</evidence>
<dbReference type="InterPro" id="IPR003593">
    <property type="entry name" value="AAA+_ATPase"/>
</dbReference>
<keyword evidence="2" id="KW-0547">Nucleotide-binding</keyword>
<dbReference type="InterPro" id="IPR003439">
    <property type="entry name" value="ABC_transporter-like_ATP-bd"/>
</dbReference>
<dbReference type="PANTHER" id="PTHR43582:SF4">
    <property type="entry name" value="ANTIBIOTIC RESISTANCE ABC TRANSPORTER ATP-BINDING PROTEIN"/>
    <property type="match status" value="1"/>
</dbReference>
<evidence type="ECO:0000259" key="5">
    <source>
        <dbReference type="PROSITE" id="PS50893"/>
    </source>
</evidence>
<dbReference type="RefSeq" id="WP_151618100.1">
    <property type="nucleotide sequence ID" value="NZ_WBXO01000001.1"/>
</dbReference>
<dbReference type="OrthoDB" id="9775135at2"/>
<dbReference type="SUPFAM" id="SSF52540">
    <property type="entry name" value="P-loop containing nucleoside triphosphate hydrolases"/>
    <property type="match status" value="1"/>
</dbReference>